<sequence length="656" mass="73007">MHETGSPHPRPAWPGNDDAEQLLATAREELAAIHAEHTRLLAERNSLARALRDSNGYLKGGPRLRAEDLAQRVKRRVGEPWRNVQKNRGALPAFAGALVKAVVAETLARPVVLRRRFAAMNTDPATSEYTAHHPVEQARISRRYRAGRLWASALEPTNGQDAKFLHAARKLAAADGSITENVRLAAKLLATDRRFKESDYRILEGRLMELSGWIPRLPGESEHIEPRSAETILHLVKESRPYHSNGFTSRSHNNFVAEAQAGLEPVIVTEPGFPRDVVGESFEPLEVIDGIEHHRLDLGPHHTDLPVNQWLQDFAWLAADKVRDIRPAVIHVSSGRRGYETALVGLALQEKFDVPLVYEVRSFFEATWTSETGVDVESETYWLRCAVEEMCMRRADRILTLGHAMRDELISRGIDAEKIELVPNAVDLARFQPAAAADVAALRAEYGLTMPTFGYVSNMDHRREGQELLIEAAARMKENGQQAQCVLVGGGTRVEELKALAAERGVSDRVIFTGPVDHHSIAGHYALIDVFVVPRIRERAAIYVTPLKPFEAMAMMRPVVVSDLPALVEVVDPPHRGRAFAAEDVSSLVSTVTELLHDEQARAALADAGRAWVEASRQWKHNGERYRQAFAHATAHRRAATAENANSDQPQREQQP</sequence>
<dbReference type="Pfam" id="PF00534">
    <property type="entry name" value="Glycos_transf_1"/>
    <property type="match status" value="1"/>
</dbReference>
<evidence type="ECO:0000313" key="8">
    <source>
        <dbReference type="EMBL" id="MBG6083518.1"/>
    </source>
</evidence>
<dbReference type="Proteomes" id="UP000625033">
    <property type="component" value="Unassembled WGS sequence"/>
</dbReference>
<dbReference type="InterPro" id="IPR028098">
    <property type="entry name" value="Glyco_trans_4-like_N"/>
</dbReference>
<dbReference type="Gene3D" id="3.40.50.2000">
    <property type="entry name" value="Glycogen Phosphorylase B"/>
    <property type="match status" value="2"/>
</dbReference>
<feature type="domain" description="Glycosyltransferase subfamily 4-like N-terminal" evidence="7">
    <location>
        <begin position="259"/>
        <end position="424"/>
    </location>
</feature>
<evidence type="ECO:0000313" key="9">
    <source>
        <dbReference type="Proteomes" id="UP000625033"/>
    </source>
</evidence>
<dbReference type="PANTHER" id="PTHR45947:SF3">
    <property type="entry name" value="SULFOQUINOVOSYL TRANSFERASE SQD2"/>
    <property type="match status" value="1"/>
</dbReference>
<dbReference type="GO" id="GO:0016758">
    <property type="term" value="F:hexosyltransferase activity"/>
    <property type="evidence" value="ECO:0007669"/>
    <property type="project" value="TreeGrafter"/>
</dbReference>
<keyword evidence="9" id="KW-1185">Reference proteome</keyword>
<accession>A0A931D7P2</accession>
<dbReference type="PANTHER" id="PTHR45947">
    <property type="entry name" value="SULFOQUINOVOSYL TRANSFERASE SQD2"/>
    <property type="match status" value="1"/>
</dbReference>
<dbReference type="EMBL" id="JADOTZ010000001">
    <property type="protein sequence ID" value="MBG6083518.1"/>
    <property type="molecule type" value="Genomic_DNA"/>
</dbReference>
<gene>
    <name evidence="8" type="ORF">IW252_000285</name>
</gene>
<dbReference type="InterPro" id="IPR001296">
    <property type="entry name" value="Glyco_trans_1"/>
</dbReference>
<feature type="domain" description="Glycosyl transferase family 1" evidence="6">
    <location>
        <begin position="451"/>
        <end position="612"/>
    </location>
</feature>
<keyword evidence="4" id="KW-0175">Coiled coil</keyword>
<name>A0A931D7P2_9MICC</name>
<feature type="region of interest" description="Disordered" evidence="5">
    <location>
        <begin position="633"/>
        <end position="656"/>
    </location>
</feature>
<dbReference type="CDD" id="cd03794">
    <property type="entry name" value="GT4_WbuB-like"/>
    <property type="match status" value="1"/>
</dbReference>
<evidence type="ECO:0000256" key="4">
    <source>
        <dbReference type="SAM" id="Coils"/>
    </source>
</evidence>
<evidence type="ECO:0000256" key="1">
    <source>
        <dbReference type="ARBA" id="ARBA00021292"/>
    </source>
</evidence>
<dbReference type="AlphaFoldDB" id="A0A931D7P2"/>
<dbReference type="RefSeq" id="WP_196834943.1">
    <property type="nucleotide sequence ID" value="NZ_JADOTZ010000001.1"/>
</dbReference>
<protein>
    <recommendedName>
        <fullName evidence="1">D-inositol 3-phosphate glycosyltransferase</fullName>
    </recommendedName>
</protein>
<dbReference type="SUPFAM" id="SSF53756">
    <property type="entry name" value="UDP-Glycosyltransferase/glycogen phosphorylase"/>
    <property type="match status" value="1"/>
</dbReference>
<proteinExistence type="predicted"/>
<evidence type="ECO:0000256" key="5">
    <source>
        <dbReference type="SAM" id="MobiDB-lite"/>
    </source>
</evidence>
<evidence type="ECO:0000256" key="3">
    <source>
        <dbReference type="ARBA" id="ARBA00022679"/>
    </source>
</evidence>
<evidence type="ECO:0000259" key="6">
    <source>
        <dbReference type="Pfam" id="PF00534"/>
    </source>
</evidence>
<dbReference type="GO" id="GO:1901137">
    <property type="term" value="P:carbohydrate derivative biosynthetic process"/>
    <property type="evidence" value="ECO:0007669"/>
    <property type="project" value="UniProtKB-ARBA"/>
</dbReference>
<feature type="compositionally biased region" description="Polar residues" evidence="5">
    <location>
        <begin position="647"/>
        <end position="656"/>
    </location>
</feature>
<comment type="caution">
    <text evidence="8">The sequence shown here is derived from an EMBL/GenBank/DDBJ whole genome shotgun (WGS) entry which is preliminary data.</text>
</comment>
<evidence type="ECO:0000259" key="7">
    <source>
        <dbReference type="Pfam" id="PF13579"/>
    </source>
</evidence>
<keyword evidence="2" id="KW-0328">Glycosyltransferase</keyword>
<evidence type="ECO:0000256" key="2">
    <source>
        <dbReference type="ARBA" id="ARBA00022676"/>
    </source>
</evidence>
<keyword evidence="3" id="KW-0808">Transferase</keyword>
<organism evidence="8 9">
    <name type="scientific">Zhihengliuella flava</name>
    <dbReference type="NCBI Taxonomy" id="1285193"/>
    <lineage>
        <taxon>Bacteria</taxon>
        <taxon>Bacillati</taxon>
        <taxon>Actinomycetota</taxon>
        <taxon>Actinomycetes</taxon>
        <taxon>Micrococcales</taxon>
        <taxon>Micrococcaceae</taxon>
        <taxon>Zhihengliuella</taxon>
    </lineage>
</organism>
<feature type="coiled-coil region" evidence="4">
    <location>
        <begin position="16"/>
        <end position="43"/>
    </location>
</feature>
<dbReference type="Pfam" id="PF13579">
    <property type="entry name" value="Glyco_trans_4_4"/>
    <property type="match status" value="1"/>
</dbReference>
<dbReference type="InterPro" id="IPR050194">
    <property type="entry name" value="Glycosyltransferase_grp1"/>
</dbReference>
<reference evidence="8" key="1">
    <citation type="submission" date="2020-11" db="EMBL/GenBank/DDBJ databases">
        <title>Sequencing the genomes of 1000 actinobacteria strains.</title>
        <authorList>
            <person name="Klenk H.-P."/>
        </authorList>
    </citation>
    <scope>NUCLEOTIDE SEQUENCE</scope>
    <source>
        <strain evidence="8">DSM 26152</strain>
    </source>
</reference>